<dbReference type="GO" id="GO:0035673">
    <property type="term" value="F:oligopeptide transmembrane transporter activity"/>
    <property type="evidence" value="ECO:0007669"/>
    <property type="project" value="InterPro"/>
</dbReference>
<dbReference type="AlphaFoldDB" id="A0A9P3HAU2"/>
<evidence type="ECO:0000256" key="5">
    <source>
        <dbReference type="ARBA" id="ARBA00022856"/>
    </source>
</evidence>
<keyword evidence="4 9" id="KW-0812">Transmembrane</keyword>
<evidence type="ECO:0000256" key="1">
    <source>
        <dbReference type="ARBA" id="ARBA00004141"/>
    </source>
</evidence>
<dbReference type="OrthoDB" id="9986677at2759"/>
<comment type="subcellular location">
    <subcellularLocation>
        <location evidence="1">Membrane</location>
        <topology evidence="1">Multi-pass membrane protein</topology>
    </subcellularLocation>
</comment>
<dbReference type="NCBIfam" id="TIGR00728">
    <property type="entry name" value="OPT_sfam"/>
    <property type="match status" value="1"/>
</dbReference>
<dbReference type="GO" id="GO:0015031">
    <property type="term" value="P:protein transport"/>
    <property type="evidence" value="ECO:0007669"/>
    <property type="project" value="UniProtKB-KW"/>
</dbReference>
<dbReference type="EMBL" id="BQFW01000007">
    <property type="protein sequence ID" value="GJJ72978.1"/>
    <property type="molecule type" value="Genomic_DNA"/>
</dbReference>
<feature type="transmembrane region" description="Helical" evidence="9">
    <location>
        <begin position="655"/>
        <end position="672"/>
    </location>
</feature>
<protein>
    <recommendedName>
        <fullName evidence="12">Oligopeptide transporter</fullName>
    </recommendedName>
</protein>
<dbReference type="Pfam" id="PF03169">
    <property type="entry name" value="OPT"/>
    <property type="match status" value="1"/>
</dbReference>
<dbReference type="InterPro" id="IPR004648">
    <property type="entry name" value="Oligpept_transpt"/>
</dbReference>
<feature type="transmembrane region" description="Helical" evidence="9">
    <location>
        <begin position="454"/>
        <end position="475"/>
    </location>
</feature>
<evidence type="ECO:0000313" key="11">
    <source>
        <dbReference type="Proteomes" id="UP000827284"/>
    </source>
</evidence>
<evidence type="ECO:0008006" key="12">
    <source>
        <dbReference type="Google" id="ProtNLM"/>
    </source>
</evidence>
<keyword evidence="3" id="KW-0813">Transport</keyword>
<proteinExistence type="inferred from homology"/>
<feature type="transmembrane region" description="Helical" evidence="9">
    <location>
        <begin position="59"/>
        <end position="79"/>
    </location>
</feature>
<feature type="transmembrane region" description="Helical" evidence="9">
    <location>
        <begin position="603"/>
        <end position="624"/>
    </location>
</feature>
<keyword evidence="5" id="KW-0571">Peptide transport</keyword>
<evidence type="ECO:0000256" key="7">
    <source>
        <dbReference type="ARBA" id="ARBA00022989"/>
    </source>
</evidence>
<feature type="transmembrane region" description="Helical" evidence="9">
    <location>
        <begin position="684"/>
        <end position="708"/>
    </location>
</feature>
<evidence type="ECO:0000256" key="8">
    <source>
        <dbReference type="ARBA" id="ARBA00023136"/>
    </source>
</evidence>
<feature type="transmembrane region" description="Helical" evidence="9">
    <location>
        <begin position="86"/>
        <end position="106"/>
    </location>
</feature>
<keyword evidence="6" id="KW-0653">Protein transport</keyword>
<keyword evidence="7 9" id="KW-1133">Transmembrane helix</keyword>
<evidence type="ECO:0000256" key="6">
    <source>
        <dbReference type="ARBA" id="ARBA00022927"/>
    </source>
</evidence>
<organism evidence="10 11">
    <name type="scientific">Entomortierella parvispora</name>
    <dbReference type="NCBI Taxonomy" id="205924"/>
    <lineage>
        <taxon>Eukaryota</taxon>
        <taxon>Fungi</taxon>
        <taxon>Fungi incertae sedis</taxon>
        <taxon>Mucoromycota</taxon>
        <taxon>Mortierellomycotina</taxon>
        <taxon>Mortierellomycetes</taxon>
        <taxon>Mortierellales</taxon>
        <taxon>Mortierellaceae</taxon>
        <taxon>Entomortierella</taxon>
    </lineage>
</organism>
<comment type="similarity">
    <text evidence="2">Belongs to the oligopeptide OPT transporter family.</text>
</comment>
<name>A0A9P3HAU2_9FUNG</name>
<feature type="transmembrane region" description="Helical" evidence="9">
    <location>
        <begin position="226"/>
        <end position="254"/>
    </location>
</feature>
<evidence type="ECO:0000256" key="2">
    <source>
        <dbReference type="ARBA" id="ARBA00008807"/>
    </source>
</evidence>
<dbReference type="GO" id="GO:0016020">
    <property type="term" value="C:membrane"/>
    <property type="evidence" value="ECO:0007669"/>
    <property type="project" value="UniProtKB-SubCell"/>
</dbReference>
<dbReference type="NCBIfam" id="TIGR00727">
    <property type="entry name" value="ISP4_OPT"/>
    <property type="match status" value="1"/>
</dbReference>
<evidence type="ECO:0000256" key="4">
    <source>
        <dbReference type="ARBA" id="ARBA00022692"/>
    </source>
</evidence>
<accession>A0A9P3HAU2</accession>
<gene>
    <name evidence="10" type="ORF">EMPS_05336</name>
</gene>
<evidence type="ECO:0000313" key="10">
    <source>
        <dbReference type="EMBL" id="GJJ72978.1"/>
    </source>
</evidence>
<reference evidence="10" key="1">
    <citation type="submission" date="2021-11" db="EMBL/GenBank/DDBJ databases">
        <authorList>
            <person name="Herlambang A."/>
            <person name="Guo Y."/>
            <person name="Takashima Y."/>
            <person name="Nishizawa T."/>
        </authorList>
    </citation>
    <scope>NUCLEOTIDE SEQUENCE</scope>
    <source>
        <strain evidence="10">E1425</strain>
    </source>
</reference>
<dbReference type="InterPro" id="IPR004813">
    <property type="entry name" value="OPT"/>
</dbReference>
<feature type="transmembrane region" description="Helical" evidence="9">
    <location>
        <begin position="534"/>
        <end position="558"/>
    </location>
</feature>
<dbReference type="PANTHER" id="PTHR22601">
    <property type="entry name" value="ISP4 LIKE PROTEIN"/>
    <property type="match status" value="1"/>
</dbReference>
<feature type="transmembrane region" description="Helical" evidence="9">
    <location>
        <begin position="372"/>
        <end position="393"/>
    </location>
</feature>
<feature type="transmembrane region" description="Helical" evidence="9">
    <location>
        <begin position="163"/>
        <end position="184"/>
    </location>
</feature>
<feature type="transmembrane region" description="Helical" evidence="9">
    <location>
        <begin position="427"/>
        <end position="447"/>
    </location>
</feature>
<evidence type="ECO:0000256" key="3">
    <source>
        <dbReference type="ARBA" id="ARBA00022448"/>
    </source>
</evidence>
<evidence type="ECO:0000256" key="9">
    <source>
        <dbReference type="SAM" id="Phobius"/>
    </source>
</evidence>
<comment type="caution">
    <text evidence="10">The sequence shown here is derived from an EMBL/GenBank/DDBJ whole genome shotgun (WGS) entry which is preliminary data.</text>
</comment>
<dbReference type="Proteomes" id="UP000827284">
    <property type="component" value="Unassembled WGS sequence"/>
</dbReference>
<sequence length="743" mass="83803">MSKEEAYVTEKYEDQEKTFQDVETNNIELDEQDDSPIEEVRVTVPNTDDPQLPYNTFRMWFLGLLFTAAISFVNQFFYLRQTNISIGYAVVALVALPLGHIMARVLPTRQFNIFGYKCSLNPGPFSIKEHVLIGTMAACNTSTAYAVDIVIIQKIYYQDHKNFAASLFLVLTTQITGFALAGGIRRFLVRPAHMVWPQTLVTASLFRSLHAEMTEDDNGRMSRMKYYMIVTGCMFCYYFLPGLIFPTIGFISWICWLAPNNKVLAQITGSNGLGIGTLAFDWSAYTSLIGPLVTPWFAQVNIIIGFVLVTYIMVPWAYYSNLWDSKNFPILTATLFLNNGSAYNVSKVLSRDGGDLSEAAYQAYGPLRMDSFFALTYGVGFAGLTATLVHVMLHNGPEIVARWKSARAENEDIHSRLMRVYPEVPDWWYGLLFIVTFALSMVTCVVWDYMPWWALLLALFIAIFFVLPVGIVQAVTNQQPGLNIVTEYIIGYALPGHPIANVTFKTYGYIVNVQALNFVSDLKLGHYMKIPPRIMFMAQLISAIISAIVNLGTALWLVNTQPHICSKEGYPFTCRNTNTFYSASVIWGAIGPARVFGSKDGAIYGSVQWGFVVGALLPLVFWLASRKWPNVAWLKYVHWPVLLAATSNMPPYLPYMYSNGLFVGFVFAFWLRRYRYGWWSRYNYLTSAALDSGIAVSGLVIFFAIQIWGGAFPTWWGNPSQLTPTNADALDHCYYGQTNFYGE</sequence>
<keyword evidence="8 9" id="KW-0472">Membrane</keyword>
<keyword evidence="11" id="KW-1185">Reference proteome</keyword>
<feature type="transmembrane region" description="Helical" evidence="9">
    <location>
        <begin position="296"/>
        <end position="319"/>
    </location>
</feature>
<reference evidence="10" key="2">
    <citation type="journal article" date="2022" name="Microbiol. Resour. Announc.">
        <title>Whole-Genome Sequence of Entomortierella parvispora E1425, a Mucoromycotan Fungus Associated with Burkholderiaceae-Related Endosymbiotic Bacteria.</title>
        <authorList>
            <person name="Herlambang A."/>
            <person name="Guo Y."/>
            <person name="Takashima Y."/>
            <person name="Narisawa K."/>
            <person name="Ohta H."/>
            <person name="Nishizawa T."/>
        </authorList>
    </citation>
    <scope>NUCLEOTIDE SEQUENCE</scope>
    <source>
        <strain evidence="10">E1425</strain>
    </source>
</reference>